<dbReference type="Pfam" id="PF00702">
    <property type="entry name" value="Hydrolase"/>
    <property type="match status" value="1"/>
</dbReference>
<comment type="caution">
    <text evidence="5">The sequence shown here is derived from an EMBL/GenBank/DDBJ whole genome shotgun (WGS) entry which is preliminary data.</text>
</comment>
<dbReference type="EMBL" id="JAHLKM010000001">
    <property type="protein sequence ID" value="MCQ4332018.1"/>
    <property type="molecule type" value="Genomic_DNA"/>
</dbReference>
<dbReference type="NCBIfam" id="TIGR01549">
    <property type="entry name" value="HAD-SF-IA-v1"/>
    <property type="match status" value="1"/>
</dbReference>
<dbReference type="GO" id="GO:0050124">
    <property type="term" value="F:N-acylneuraminate-9-phosphatase activity"/>
    <property type="evidence" value="ECO:0007669"/>
    <property type="project" value="TreeGrafter"/>
</dbReference>
<dbReference type="InterPro" id="IPR036412">
    <property type="entry name" value="HAD-like_sf"/>
</dbReference>
<dbReference type="SUPFAM" id="SSF56784">
    <property type="entry name" value="HAD-like"/>
    <property type="match status" value="1"/>
</dbReference>
<dbReference type="SFLD" id="SFLDG01129">
    <property type="entry name" value="C1.5:_HAD__Beta-PGM__Phosphata"/>
    <property type="match status" value="1"/>
</dbReference>
<keyword evidence="4" id="KW-0460">Magnesium</keyword>
<keyword evidence="3 5" id="KW-0378">Hydrolase</keyword>
<evidence type="ECO:0000256" key="2">
    <source>
        <dbReference type="ARBA" id="ARBA00007958"/>
    </source>
</evidence>
<evidence type="ECO:0000256" key="3">
    <source>
        <dbReference type="ARBA" id="ARBA00022801"/>
    </source>
</evidence>
<name>A0A9R1CNM7_9EURY</name>
<accession>A0A9R1CNM7</accession>
<protein>
    <submittedName>
        <fullName evidence="5">HAD family hydrolase</fullName>
    </submittedName>
</protein>
<dbReference type="RefSeq" id="WP_256027922.1">
    <property type="nucleotide sequence ID" value="NZ_JAHLKM010000001.1"/>
</dbReference>
<comment type="cofactor">
    <cofactor evidence="1">
        <name>Mg(2+)</name>
        <dbReference type="ChEBI" id="CHEBI:18420"/>
    </cofactor>
</comment>
<reference evidence="5" key="1">
    <citation type="journal article" date="2023" name="Front. Microbiol.">
        <title>Genomic-based phylogenetic and metabolic analyses of the genus Natronomonas, and description of Natronomonas aquatica sp. nov.</title>
        <authorList>
            <person name="Garcia-Roldan A."/>
            <person name="Duran-Viseras A."/>
            <person name="de la Haba R.R."/>
            <person name="Corral P."/>
            <person name="Sanchez-Porro C."/>
            <person name="Ventosa A."/>
        </authorList>
    </citation>
    <scope>NUCLEOTIDE SEQUENCE</scope>
    <source>
        <strain evidence="5">F2-12</strain>
    </source>
</reference>
<dbReference type="InterPro" id="IPR051400">
    <property type="entry name" value="HAD-like_hydrolase"/>
</dbReference>
<evidence type="ECO:0000313" key="5">
    <source>
        <dbReference type="EMBL" id="MCQ4332018.1"/>
    </source>
</evidence>
<dbReference type="AlphaFoldDB" id="A0A9R1CNM7"/>
<sequence>MSDFDAVLFDLDGTLCHRTQDSEVMYERVFDRTGETPFGKPDDLWAALSGPPDHDDPVGYYGAGFARMAAQQDRTDVDPLALARALLSLIDDTEVALAPGAREALDAAEEVGPVGVVTNGPADRQRTKLGAIGITDRLATVVFGAELPRAKPHTLPFDRALDALGVEPDRTLYVGNTVEYDVAGGQNAGLAVAWLHDGEDAGAYSPEYVLDSLADLPSVLRGDR</sequence>
<organism evidence="5 6">
    <name type="scientific">Natronomonas aquatica</name>
    <dbReference type="NCBI Taxonomy" id="2841590"/>
    <lineage>
        <taxon>Archaea</taxon>
        <taxon>Methanobacteriati</taxon>
        <taxon>Methanobacteriota</taxon>
        <taxon>Stenosarchaea group</taxon>
        <taxon>Halobacteria</taxon>
        <taxon>Halobacteriales</taxon>
        <taxon>Natronomonadaceae</taxon>
        <taxon>Natronomonas</taxon>
    </lineage>
</organism>
<dbReference type="PANTHER" id="PTHR46470:SF3">
    <property type="entry name" value="N-ACYLNEURAMINATE-9-PHOSPHATASE"/>
    <property type="match status" value="1"/>
</dbReference>
<dbReference type="GO" id="GO:0046380">
    <property type="term" value="P:N-acetylneuraminate biosynthetic process"/>
    <property type="evidence" value="ECO:0007669"/>
    <property type="project" value="TreeGrafter"/>
</dbReference>
<proteinExistence type="inferred from homology"/>
<dbReference type="PANTHER" id="PTHR46470">
    <property type="entry name" value="N-ACYLNEURAMINATE-9-PHOSPHATASE"/>
    <property type="match status" value="1"/>
</dbReference>
<dbReference type="InterPro" id="IPR006439">
    <property type="entry name" value="HAD-SF_hydro_IA"/>
</dbReference>
<dbReference type="Proteomes" id="UP001139494">
    <property type="component" value="Unassembled WGS sequence"/>
</dbReference>
<evidence type="ECO:0000256" key="1">
    <source>
        <dbReference type="ARBA" id="ARBA00001946"/>
    </source>
</evidence>
<dbReference type="SFLD" id="SFLDS00003">
    <property type="entry name" value="Haloacid_Dehalogenase"/>
    <property type="match status" value="1"/>
</dbReference>
<keyword evidence="6" id="KW-1185">Reference proteome</keyword>
<comment type="similarity">
    <text evidence="2">Belongs to the HAD-like hydrolase superfamily.</text>
</comment>
<dbReference type="Gene3D" id="3.40.50.1000">
    <property type="entry name" value="HAD superfamily/HAD-like"/>
    <property type="match status" value="1"/>
</dbReference>
<evidence type="ECO:0000313" key="6">
    <source>
        <dbReference type="Proteomes" id="UP001139494"/>
    </source>
</evidence>
<dbReference type="Gene3D" id="1.20.120.710">
    <property type="entry name" value="Haloacid dehalogenase hydrolase-like domain"/>
    <property type="match status" value="1"/>
</dbReference>
<evidence type="ECO:0000256" key="4">
    <source>
        <dbReference type="ARBA" id="ARBA00022842"/>
    </source>
</evidence>
<dbReference type="InterPro" id="IPR023214">
    <property type="entry name" value="HAD_sf"/>
</dbReference>
<gene>
    <name evidence="5" type="ORF">KM295_00670</name>
</gene>